<accession>A0A4C1XK88</accession>
<dbReference type="Proteomes" id="UP000299102">
    <property type="component" value="Unassembled WGS sequence"/>
</dbReference>
<organism evidence="1 2">
    <name type="scientific">Eumeta variegata</name>
    <name type="common">Bagworm moth</name>
    <name type="synonym">Eumeta japonica</name>
    <dbReference type="NCBI Taxonomy" id="151549"/>
    <lineage>
        <taxon>Eukaryota</taxon>
        <taxon>Metazoa</taxon>
        <taxon>Ecdysozoa</taxon>
        <taxon>Arthropoda</taxon>
        <taxon>Hexapoda</taxon>
        <taxon>Insecta</taxon>
        <taxon>Pterygota</taxon>
        <taxon>Neoptera</taxon>
        <taxon>Endopterygota</taxon>
        <taxon>Lepidoptera</taxon>
        <taxon>Glossata</taxon>
        <taxon>Ditrysia</taxon>
        <taxon>Tineoidea</taxon>
        <taxon>Psychidae</taxon>
        <taxon>Oiketicinae</taxon>
        <taxon>Eumeta</taxon>
    </lineage>
</organism>
<dbReference type="AlphaFoldDB" id="A0A4C1XK88"/>
<sequence length="285" mass="32761">MDNWFTSIPLAKHLAEQRPAAWPVTGRALRWPLRRGHAVNPKDRIRLERTSQEQSKDTYKTLRDCQGRKRVKESEVINDGASTPAPGRLRLRKRMMYSLLYQRWDCIDIDYVDGSNFFAVFRAAGAHENCDVTRRQPCIKCNSYELIDSTAPRVTPNVPYYRIIMGLYHNTALLEATCHQRMLMTGHQCTWWDAILGSDVQFVVTNRESFFPSGYLFHRNVTCLLSLQITNTLNFNGHIMKSNKARAPKSVQRNTTAQDSIKLIDSHAAKVICIEWGGRVGRNFV</sequence>
<keyword evidence="2" id="KW-1185">Reference proteome</keyword>
<evidence type="ECO:0000313" key="2">
    <source>
        <dbReference type="Proteomes" id="UP000299102"/>
    </source>
</evidence>
<dbReference type="EMBL" id="BGZK01000895">
    <property type="protein sequence ID" value="GBP64346.1"/>
    <property type="molecule type" value="Genomic_DNA"/>
</dbReference>
<proteinExistence type="predicted"/>
<evidence type="ECO:0000313" key="1">
    <source>
        <dbReference type="EMBL" id="GBP64346.1"/>
    </source>
</evidence>
<gene>
    <name evidence="1" type="ORF">EVAR_14914_1</name>
</gene>
<protein>
    <submittedName>
        <fullName evidence="1">Uncharacterized protein</fullName>
    </submittedName>
</protein>
<reference evidence="1 2" key="1">
    <citation type="journal article" date="2019" name="Commun. Biol.">
        <title>The bagworm genome reveals a unique fibroin gene that provides high tensile strength.</title>
        <authorList>
            <person name="Kono N."/>
            <person name="Nakamura H."/>
            <person name="Ohtoshi R."/>
            <person name="Tomita M."/>
            <person name="Numata K."/>
            <person name="Arakawa K."/>
        </authorList>
    </citation>
    <scope>NUCLEOTIDE SEQUENCE [LARGE SCALE GENOMIC DNA]</scope>
</reference>
<name>A0A4C1XK88_EUMVA</name>
<comment type="caution">
    <text evidence="1">The sequence shown here is derived from an EMBL/GenBank/DDBJ whole genome shotgun (WGS) entry which is preliminary data.</text>
</comment>